<dbReference type="PROSITE" id="PS50113">
    <property type="entry name" value="PAC"/>
    <property type="match status" value="1"/>
</dbReference>
<comment type="catalytic activity">
    <reaction evidence="1">
        <text>ATP + protein L-histidine = ADP + protein N-phospho-L-histidine.</text>
        <dbReference type="EC" id="2.7.13.3"/>
    </reaction>
</comment>
<dbReference type="EC" id="2.7.13.3" evidence="2"/>
<keyword evidence="6 12" id="KW-0418">Kinase</keyword>
<evidence type="ECO:0000313" key="13">
    <source>
        <dbReference type="Proteomes" id="UP000649829"/>
    </source>
</evidence>
<dbReference type="InterPro" id="IPR000014">
    <property type="entry name" value="PAS"/>
</dbReference>
<dbReference type="Pfam" id="PF07568">
    <property type="entry name" value="HisKA_2"/>
    <property type="match status" value="1"/>
</dbReference>
<dbReference type="RefSeq" id="WP_051630635.1">
    <property type="nucleotide sequence ID" value="NZ_BMLF01000002.1"/>
</dbReference>
<dbReference type="Pfam" id="PF08447">
    <property type="entry name" value="PAS_3"/>
    <property type="match status" value="1"/>
</dbReference>
<comment type="caution">
    <text evidence="12">The sequence shown here is derived from an EMBL/GenBank/DDBJ whole genome shotgun (WGS) entry which is preliminary data.</text>
</comment>
<accession>A0A917T0X3</accession>
<sequence>MFDASRIDPGVIFDAAPTAQLVFTPDLRIVAANRRYCTLLNRRPEDLIGLRVFEAFPANPDDPDANAEAELQASADAVVATGEAQEMPLRHHDVLEADGRYDTRYWRILNSPIFADPDAPGRVTHVIHTAEDVTRAVLGDRAEAAKRRAAMRGADLSYFELDPGARTLVRSSQVDALFGFDLNEISAEVQPFYDRLHPDDFQMVMTELERVARTIGSDLQLDFRIVLPDGSVRWLIGRGESVRDPDTRDVRIVGIVIDVTEIRENEANLREAVEARDLLIAEVNHRVKNSLQMVTSILNLEASRSANPEARQSLLAATARVHAVSAIHASLYEDADVSSVQFDRYLTRLCAHLRNSLSSEGRNVRIELEAEPLRLRTDKAVTLSLAVNELVTNSFKHANWEGEGMVRVSLGHHGPGMIALVVSDNGTGADAVRSPVTDSSSGLGKRLISGMASQLGGTIEEGTANGWRTCIVFPE</sequence>
<evidence type="ECO:0000256" key="8">
    <source>
        <dbReference type="ARBA" id="ARBA00023026"/>
    </source>
</evidence>
<dbReference type="CDD" id="cd00130">
    <property type="entry name" value="PAS"/>
    <property type="match status" value="2"/>
</dbReference>
<keyword evidence="13" id="KW-1185">Reference proteome</keyword>
<dbReference type="Gene3D" id="2.10.70.100">
    <property type="match status" value="1"/>
</dbReference>
<dbReference type="InterPro" id="IPR005467">
    <property type="entry name" value="His_kinase_dom"/>
</dbReference>
<dbReference type="InterPro" id="IPR011495">
    <property type="entry name" value="Sig_transdc_His_kin_sub2_dim/P"/>
</dbReference>
<evidence type="ECO:0000256" key="1">
    <source>
        <dbReference type="ARBA" id="ARBA00000085"/>
    </source>
</evidence>
<evidence type="ECO:0000259" key="10">
    <source>
        <dbReference type="PROSITE" id="PS50112"/>
    </source>
</evidence>
<keyword evidence="5" id="KW-0547">Nucleotide-binding</keyword>
<feature type="domain" description="Histidine kinase" evidence="9">
    <location>
        <begin position="282"/>
        <end position="475"/>
    </location>
</feature>
<dbReference type="SUPFAM" id="SSF55785">
    <property type="entry name" value="PYP-like sensor domain (PAS domain)"/>
    <property type="match status" value="2"/>
</dbReference>
<feature type="domain" description="PAC" evidence="11">
    <location>
        <begin position="219"/>
        <end position="271"/>
    </location>
</feature>
<evidence type="ECO:0000256" key="2">
    <source>
        <dbReference type="ARBA" id="ARBA00012438"/>
    </source>
</evidence>
<dbReference type="SMART" id="SM00086">
    <property type="entry name" value="PAC"/>
    <property type="match status" value="1"/>
</dbReference>
<evidence type="ECO:0000256" key="7">
    <source>
        <dbReference type="ARBA" id="ARBA00022840"/>
    </source>
</evidence>
<evidence type="ECO:0000256" key="4">
    <source>
        <dbReference type="ARBA" id="ARBA00022679"/>
    </source>
</evidence>
<evidence type="ECO:0000256" key="6">
    <source>
        <dbReference type="ARBA" id="ARBA00022777"/>
    </source>
</evidence>
<keyword evidence="4" id="KW-0808">Transferase</keyword>
<dbReference type="PANTHER" id="PTHR41523">
    <property type="entry name" value="TWO-COMPONENT SYSTEM SENSOR PROTEIN"/>
    <property type="match status" value="1"/>
</dbReference>
<dbReference type="GO" id="GO:0004673">
    <property type="term" value="F:protein histidine kinase activity"/>
    <property type="evidence" value="ECO:0007669"/>
    <property type="project" value="UniProtKB-EC"/>
</dbReference>
<feature type="domain" description="PAS" evidence="10">
    <location>
        <begin position="143"/>
        <end position="215"/>
    </location>
</feature>
<name>A0A917T0X3_9RHOB</name>
<dbReference type="Pfam" id="PF08448">
    <property type="entry name" value="PAS_4"/>
    <property type="match status" value="1"/>
</dbReference>
<dbReference type="Pfam" id="PF13581">
    <property type="entry name" value="HATPase_c_2"/>
    <property type="match status" value="1"/>
</dbReference>
<dbReference type="EMBL" id="BMLF01000002">
    <property type="protein sequence ID" value="GGM05010.1"/>
    <property type="molecule type" value="Genomic_DNA"/>
</dbReference>
<dbReference type="CDD" id="cd16936">
    <property type="entry name" value="HATPase_RsbW-like"/>
    <property type="match status" value="1"/>
</dbReference>
<dbReference type="InterPro" id="IPR035965">
    <property type="entry name" value="PAS-like_dom_sf"/>
</dbReference>
<evidence type="ECO:0000256" key="5">
    <source>
        <dbReference type="ARBA" id="ARBA00022741"/>
    </source>
</evidence>
<organism evidence="12 13">
    <name type="scientific">Pseudooceanicola nanhaiensis</name>
    <dbReference type="NCBI Taxonomy" id="375761"/>
    <lineage>
        <taxon>Bacteria</taxon>
        <taxon>Pseudomonadati</taxon>
        <taxon>Pseudomonadota</taxon>
        <taxon>Alphaproteobacteria</taxon>
        <taxon>Rhodobacterales</taxon>
        <taxon>Paracoccaceae</taxon>
        <taxon>Pseudooceanicola</taxon>
    </lineage>
</organism>
<dbReference type="AlphaFoldDB" id="A0A917T0X3"/>
<evidence type="ECO:0000259" key="11">
    <source>
        <dbReference type="PROSITE" id="PS50113"/>
    </source>
</evidence>
<dbReference type="InterPro" id="IPR013656">
    <property type="entry name" value="PAS_4"/>
</dbReference>
<keyword evidence="7" id="KW-0067">ATP-binding</keyword>
<keyword evidence="8" id="KW-0843">Virulence</keyword>
<dbReference type="Gene3D" id="3.30.565.10">
    <property type="entry name" value="Histidine kinase-like ATPase, C-terminal domain"/>
    <property type="match status" value="1"/>
</dbReference>
<protein>
    <recommendedName>
        <fullName evidence="2">histidine kinase</fullName>
        <ecNumber evidence="2">2.7.13.3</ecNumber>
    </recommendedName>
</protein>
<dbReference type="GO" id="GO:0005524">
    <property type="term" value="F:ATP binding"/>
    <property type="evidence" value="ECO:0007669"/>
    <property type="project" value="UniProtKB-KW"/>
</dbReference>
<evidence type="ECO:0000259" key="9">
    <source>
        <dbReference type="PROSITE" id="PS50109"/>
    </source>
</evidence>
<dbReference type="InterPro" id="IPR003594">
    <property type="entry name" value="HATPase_dom"/>
</dbReference>
<dbReference type="SUPFAM" id="SSF55874">
    <property type="entry name" value="ATPase domain of HSP90 chaperone/DNA topoisomerase II/histidine kinase"/>
    <property type="match status" value="1"/>
</dbReference>
<dbReference type="Proteomes" id="UP000649829">
    <property type="component" value="Unassembled WGS sequence"/>
</dbReference>
<dbReference type="InterPro" id="IPR036890">
    <property type="entry name" value="HATPase_C_sf"/>
</dbReference>
<keyword evidence="3" id="KW-0597">Phosphoprotein</keyword>
<dbReference type="SMART" id="SM00091">
    <property type="entry name" value="PAS"/>
    <property type="match status" value="2"/>
</dbReference>
<dbReference type="Gene3D" id="3.30.450.20">
    <property type="entry name" value="PAS domain"/>
    <property type="match status" value="2"/>
</dbReference>
<reference evidence="12" key="2">
    <citation type="submission" date="2020-09" db="EMBL/GenBank/DDBJ databases">
        <authorList>
            <person name="Sun Q."/>
            <person name="Zhou Y."/>
        </authorList>
    </citation>
    <scope>NUCLEOTIDE SEQUENCE</scope>
    <source>
        <strain evidence="12">CGMCC 1.6293</strain>
    </source>
</reference>
<proteinExistence type="predicted"/>
<reference evidence="12" key="1">
    <citation type="journal article" date="2014" name="Int. J. Syst. Evol. Microbiol.">
        <title>Complete genome sequence of Corynebacterium casei LMG S-19264T (=DSM 44701T), isolated from a smear-ripened cheese.</title>
        <authorList>
            <consortium name="US DOE Joint Genome Institute (JGI-PGF)"/>
            <person name="Walter F."/>
            <person name="Albersmeier A."/>
            <person name="Kalinowski J."/>
            <person name="Ruckert C."/>
        </authorList>
    </citation>
    <scope>NUCLEOTIDE SEQUENCE</scope>
    <source>
        <strain evidence="12">CGMCC 1.6293</strain>
    </source>
</reference>
<dbReference type="PANTHER" id="PTHR41523:SF8">
    <property type="entry name" value="ETHYLENE RESPONSE SENSOR PROTEIN"/>
    <property type="match status" value="1"/>
</dbReference>
<gene>
    <name evidence="12" type="ORF">GCM10011534_28510</name>
</gene>
<dbReference type="PROSITE" id="PS50112">
    <property type="entry name" value="PAS"/>
    <property type="match status" value="1"/>
</dbReference>
<dbReference type="InterPro" id="IPR001610">
    <property type="entry name" value="PAC"/>
</dbReference>
<dbReference type="InterPro" id="IPR000700">
    <property type="entry name" value="PAS-assoc_C"/>
</dbReference>
<dbReference type="NCBIfam" id="TIGR00229">
    <property type="entry name" value="sensory_box"/>
    <property type="match status" value="1"/>
</dbReference>
<dbReference type="PROSITE" id="PS50109">
    <property type="entry name" value="HIS_KIN"/>
    <property type="match status" value="1"/>
</dbReference>
<dbReference type="InterPro" id="IPR013655">
    <property type="entry name" value="PAS_fold_3"/>
</dbReference>
<evidence type="ECO:0000313" key="12">
    <source>
        <dbReference type="EMBL" id="GGM05010.1"/>
    </source>
</evidence>
<evidence type="ECO:0000256" key="3">
    <source>
        <dbReference type="ARBA" id="ARBA00022553"/>
    </source>
</evidence>